<accession>F8L7X3</accession>
<keyword evidence="2" id="KW-1185">Reference proteome</keyword>
<proteinExistence type="predicted"/>
<dbReference type="AlphaFoldDB" id="F8L7X3"/>
<dbReference type="HOGENOM" id="CLU_3157810_0_0_0"/>
<dbReference type="Proteomes" id="UP000000496">
    <property type="component" value="Chromosome gsn.131"/>
</dbReference>
<dbReference type="STRING" id="331113.SNE_A09980"/>
<reference evidence="1 2" key="2">
    <citation type="journal article" date="2011" name="Mol. Biol. Evol.">
        <title>Unity in variety--the pan-genome of the Chlamydiae.</title>
        <authorList>
            <person name="Collingro A."/>
            <person name="Tischler P."/>
            <person name="Weinmaier T."/>
            <person name="Penz T."/>
            <person name="Heinz E."/>
            <person name="Brunham R.C."/>
            <person name="Read T.D."/>
            <person name="Bavoil P.M."/>
            <person name="Sachse K."/>
            <person name="Kahane S."/>
            <person name="Friedman M.G."/>
            <person name="Rattei T."/>
            <person name="Myers G.S."/>
            <person name="Horn M."/>
        </authorList>
    </citation>
    <scope>NUCLEOTIDE SEQUENCE [LARGE SCALE GENOMIC DNA]</scope>
    <source>
        <strain evidence="2">ATCC VR-1471 / Z</strain>
    </source>
</reference>
<protein>
    <submittedName>
        <fullName evidence="1">Uncharacterized protein</fullName>
    </submittedName>
</protein>
<evidence type="ECO:0000313" key="2">
    <source>
        <dbReference type="Proteomes" id="UP000000496"/>
    </source>
</evidence>
<organism evidence="1 2">
    <name type="scientific">Simkania negevensis (strain ATCC VR-1471 / DSM 27360 / Z)</name>
    <dbReference type="NCBI Taxonomy" id="331113"/>
    <lineage>
        <taxon>Bacteria</taxon>
        <taxon>Pseudomonadati</taxon>
        <taxon>Chlamydiota</taxon>
        <taxon>Chlamydiia</taxon>
        <taxon>Parachlamydiales</taxon>
        <taxon>Simkaniaceae</taxon>
        <taxon>Simkania</taxon>
    </lineage>
</organism>
<dbReference type="EMBL" id="FR872582">
    <property type="protein sequence ID" value="CCB88875.1"/>
    <property type="molecule type" value="Genomic_DNA"/>
</dbReference>
<sequence length="48" mass="5655">MEKVIFYSATFFDSILASQKIERIFGNYSFFMKFSCTITMNASDFTFK</sequence>
<dbReference type="KEGG" id="sng:SNE_A09980"/>
<name>F8L7X3_SIMNZ</name>
<gene>
    <name evidence="1" type="ordered locus">SNE_A09980</name>
</gene>
<reference key="1">
    <citation type="journal article" date="2011" name="Mol. Biol. Evol.">
        <title>Unity in variety -- the pan-genome of the Chlamydiae.</title>
        <authorList>
            <person name="Collingro A."/>
            <person name="Tischler P."/>
            <person name="Weinmaier T."/>
            <person name="Penz T."/>
            <person name="Heinz E."/>
            <person name="Brunham R.C."/>
            <person name="Read T.D."/>
            <person name="Bavoil P.M."/>
            <person name="Sachse K."/>
            <person name="Kahane S."/>
            <person name="Friedman M.G."/>
            <person name="Rattei T."/>
            <person name="Myers G.S.A."/>
            <person name="Horn M."/>
        </authorList>
    </citation>
    <scope>NUCLEOTIDE SEQUENCE</scope>
    <source>
        <strain>Z</strain>
    </source>
</reference>
<evidence type="ECO:0000313" key="1">
    <source>
        <dbReference type="EMBL" id="CCB88875.1"/>
    </source>
</evidence>